<protein>
    <submittedName>
        <fullName evidence="3">Uncharacterized protein</fullName>
    </submittedName>
</protein>
<name>A0A811PPA4_9POAL</name>
<dbReference type="InterPro" id="IPR023213">
    <property type="entry name" value="CAT-like_dom_sf"/>
</dbReference>
<gene>
    <name evidence="3" type="ORF">NCGR_LOCUS28655</name>
</gene>
<dbReference type="EMBL" id="CAJGYO010000007">
    <property type="protein sequence ID" value="CAD6243591.1"/>
    <property type="molecule type" value="Genomic_DNA"/>
</dbReference>
<dbReference type="Proteomes" id="UP000604825">
    <property type="component" value="Unassembled WGS sequence"/>
</dbReference>
<keyword evidence="4" id="KW-1185">Reference proteome</keyword>
<evidence type="ECO:0000256" key="1">
    <source>
        <dbReference type="ARBA" id="ARBA00022679"/>
    </source>
</evidence>
<dbReference type="AlphaFoldDB" id="A0A811PPA4"/>
<evidence type="ECO:0000256" key="2">
    <source>
        <dbReference type="ARBA" id="ARBA00023315"/>
    </source>
</evidence>
<keyword evidence="1" id="KW-0808">Transferase</keyword>
<sequence>MAPVLTITDVTYVTATAGALPSEPSIKLKAMEAQWVLVPLLQHLLLFEGDHLPPFDAILRSLRSSLATTLATHVPLTGKLYYLADIGDVAICYSIGGGGDDDCVRFSSPRRATRTCAASQATTMTCSRSCASFRSST</sequence>
<evidence type="ECO:0000313" key="4">
    <source>
        <dbReference type="Proteomes" id="UP000604825"/>
    </source>
</evidence>
<evidence type="ECO:0000313" key="3">
    <source>
        <dbReference type="EMBL" id="CAD6243591.1"/>
    </source>
</evidence>
<comment type="caution">
    <text evidence="3">The sequence shown here is derived from an EMBL/GenBank/DDBJ whole genome shotgun (WGS) entry which is preliminary data.</text>
</comment>
<dbReference type="Gene3D" id="3.30.559.10">
    <property type="entry name" value="Chloramphenicol acetyltransferase-like domain"/>
    <property type="match status" value="1"/>
</dbReference>
<dbReference type="InterPro" id="IPR051504">
    <property type="entry name" value="Plant_metabolite_acyltrans"/>
</dbReference>
<dbReference type="GO" id="GO:0016747">
    <property type="term" value="F:acyltransferase activity, transferring groups other than amino-acyl groups"/>
    <property type="evidence" value="ECO:0007669"/>
    <property type="project" value="UniProtKB-ARBA"/>
</dbReference>
<organism evidence="3 4">
    <name type="scientific">Miscanthus lutarioriparius</name>
    <dbReference type="NCBI Taxonomy" id="422564"/>
    <lineage>
        <taxon>Eukaryota</taxon>
        <taxon>Viridiplantae</taxon>
        <taxon>Streptophyta</taxon>
        <taxon>Embryophyta</taxon>
        <taxon>Tracheophyta</taxon>
        <taxon>Spermatophyta</taxon>
        <taxon>Magnoliopsida</taxon>
        <taxon>Liliopsida</taxon>
        <taxon>Poales</taxon>
        <taxon>Poaceae</taxon>
        <taxon>PACMAD clade</taxon>
        <taxon>Panicoideae</taxon>
        <taxon>Andropogonodae</taxon>
        <taxon>Andropogoneae</taxon>
        <taxon>Saccharinae</taxon>
        <taxon>Miscanthus</taxon>
    </lineage>
</organism>
<dbReference type="PANTHER" id="PTHR31625">
    <property type="match status" value="1"/>
</dbReference>
<proteinExistence type="predicted"/>
<keyword evidence="2" id="KW-0012">Acyltransferase</keyword>
<accession>A0A811PPA4</accession>
<reference evidence="3" key="1">
    <citation type="submission" date="2020-10" db="EMBL/GenBank/DDBJ databases">
        <authorList>
            <person name="Han B."/>
            <person name="Lu T."/>
            <person name="Zhao Q."/>
            <person name="Huang X."/>
            <person name="Zhao Y."/>
        </authorList>
    </citation>
    <scope>NUCLEOTIDE SEQUENCE</scope>
</reference>